<dbReference type="InParanoid" id="A0A7E5VBI2"/>
<protein>
    <submittedName>
        <fullName evidence="3">Uncharacterized protein LOC113492365 isoform X1</fullName>
    </submittedName>
</protein>
<name>A0A7E5VBI2_TRINI</name>
<feature type="signal peptide" evidence="1">
    <location>
        <begin position="1"/>
        <end position="26"/>
    </location>
</feature>
<organism evidence="2 3">
    <name type="scientific">Trichoplusia ni</name>
    <name type="common">Cabbage looper</name>
    <dbReference type="NCBI Taxonomy" id="7111"/>
    <lineage>
        <taxon>Eukaryota</taxon>
        <taxon>Metazoa</taxon>
        <taxon>Ecdysozoa</taxon>
        <taxon>Arthropoda</taxon>
        <taxon>Hexapoda</taxon>
        <taxon>Insecta</taxon>
        <taxon>Pterygota</taxon>
        <taxon>Neoptera</taxon>
        <taxon>Endopterygota</taxon>
        <taxon>Lepidoptera</taxon>
        <taxon>Glossata</taxon>
        <taxon>Ditrysia</taxon>
        <taxon>Noctuoidea</taxon>
        <taxon>Noctuidae</taxon>
        <taxon>Plusiinae</taxon>
        <taxon>Trichoplusia</taxon>
    </lineage>
</organism>
<keyword evidence="2" id="KW-1185">Reference proteome</keyword>
<dbReference type="OrthoDB" id="7437557at2759"/>
<reference evidence="3" key="1">
    <citation type="submission" date="2025-08" db="UniProtKB">
        <authorList>
            <consortium name="RefSeq"/>
        </authorList>
    </citation>
    <scope>IDENTIFICATION</scope>
</reference>
<dbReference type="KEGG" id="tnl:113492365"/>
<dbReference type="Proteomes" id="UP000322000">
    <property type="component" value="Chromosome 3"/>
</dbReference>
<dbReference type="GeneID" id="113492365"/>
<dbReference type="RefSeq" id="XP_026725643.1">
    <property type="nucleotide sequence ID" value="XM_026869842.1"/>
</dbReference>
<keyword evidence="1" id="KW-0732">Signal</keyword>
<sequence length="132" mass="14719">MDCTKYFTEFVILLLSCLLVSKEMVAEPVIECPLVDVGNSTDSVTVHNITRSASCKTGGGLLGCCVERMYCEFNTSNIDLTLYGPPGFRTSCSWKEVCCPARYLQPIPLFNSTQTIDDNDINMDDAFFNEKF</sequence>
<feature type="chain" id="PRO_5028889977" evidence="1">
    <location>
        <begin position="27"/>
        <end position="132"/>
    </location>
</feature>
<proteinExistence type="predicted"/>
<gene>
    <name evidence="3" type="primary">LOC113492365</name>
</gene>
<dbReference type="AlphaFoldDB" id="A0A7E5VBI2"/>
<evidence type="ECO:0000313" key="3">
    <source>
        <dbReference type="RefSeq" id="XP_026725643.1"/>
    </source>
</evidence>
<evidence type="ECO:0000256" key="1">
    <source>
        <dbReference type="SAM" id="SignalP"/>
    </source>
</evidence>
<evidence type="ECO:0000313" key="2">
    <source>
        <dbReference type="Proteomes" id="UP000322000"/>
    </source>
</evidence>
<accession>A0A7E5VBI2</accession>